<evidence type="ECO:0000313" key="2">
    <source>
        <dbReference type="Proteomes" id="UP000814033"/>
    </source>
</evidence>
<accession>A0ACB8RV83</accession>
<evidence type="ECO:0000313" key="1">
    <source>
        <dbReference type="EMBL" id="KAI0047975.1"/>
    </source>
</evidence>
<dbReference type="Proteomes" id="UP000814033">
    <property type="component" value="Unassembled WGS sequence"/>
</dbReference>
<gene>
    <name evidence="1" type="ORF">FA95DRAFT_1605631</name>
</gene>
<proteinExistence type="predicted"/>
<protein>
    <submittedName>
        <fullName evidence="1">Uncharacterized protein</fullName>
    </submittedName>
</protein>
<reference evidence="1" key="1">
    <citation type="submission" date="2021-02" db="EMBL/GenBank/DDBJ databases">
        <authorList>
            <consortium name="DOE Joint Genome Institute"/>
            <person name="Ahrendt S."/>
            <person name="Looney B.P."/>
            <person name="Miyauchi S."/>
            <person name="Morin E."/>
            <person name="Drula E."/>
            <person name="Courty P.E."/>
            <person name="Chicoki N."/>
            <person name="Fauchery L."/>
            <person name="Kohler A."/>
            <person name="Kuo A."/>
            <person name="Labutti K."/>
            <person name="Pangilinan J."/>
            <person name="Lipzen A."/>
            <person name="Riley R."/>
            <person name="Andreopoulos W."/>
            <person name="He G."/>
            <person name="Johnson J."/>
            <person name="Barry K.W."/>
            <person name="Grigoriev I.V."/>
            <person name="Nagy L."/>
            <person name="Hibbett D."/>
            <person name="Henrissat B."/>
            <person name="Matheny P.B."/>
            <person name="Labbe J."/>
            <person name="Martin F."/>
        </authorList>
    </citation>
    <scope>NUCLEOTIDE SEQUENCE</scope>
    <source>
        <strain evidence="1">FP105234-sp</strain>
    </source>
</reference>
<sequence>MVAALEKMINLSTFKWHAPLIAEPGCPQPWPVLAASCENLRRVEVYDDSHMGVTWDIEDFDLSGLTHFRYFTSYQDPLCPDMTRLGTMLTDRCREF</sequence>
<dbReference type="EMBL" id="MU275894">
    <property type="protein sequence ID" value="KAI0047975.1"/>
    <property type="molecule type" value="Genomic_DNA"/>
</dbReference>
<keyword evidence="2" id="KW-1185">Reference proteome</keyword>
<organism evidence="1 2">
    <name type="scientific">Auriscalpium vulgare</name>
    <dbReference type="NCBI Taxonomy" id="40419"/>
    <lineage>
        <taxon>Eukaryota</taxon>
        <taxon>Fungi</taxon>
        <taxon>Dikarya</taxon>
        <taxon>Basidiomycota</taxon>
        <taxon>Agaricomycotina</taxon>
        <taxon>Agaricomycetes</taxon>
        <taxon>Russulales</taxon>
        <taxon>Auriscalpiaceae</taxon>
        <taxon>Auriscalpium</taxon>
    </lineage>
</organism>
<name>A0ACB8RV83_9AGAM</name>
<comment type="caution">
    <text evidence="1">The sequence shown here is derived from an EMBL/GenBank/DDBJ whole genome shotgun (WGS) entry which is preliminary data.</text>
</comment>
<reference evidence="1" key="2">
    <citation type="journal article" date="2022" name="New Phytol.">
        <title>Evolutionary transition to the ectomycorrhizal habit in the genomes of a hyperdiverse lineage of mushroom-forming fungi.</title>
        <authorList>
            <person name="Looney B."/>
            <person name="Miyauchi S."/>
            <person name="Morin E."/>
            <person name="Drula E."/>
            <person name="Courty P.E."/>
            <person name="Kohler A."/>
            <person name="Kuo A."/>
            <person name="LaButti K."/>
            <person name="Pangilinan J."/>
            <person name="Lipzen A."/>
            <person name="Riley R."/>
            <person name="Andreopoulos W."/>
            <person name="He G."/>
            <person name="Johnson J."/>
            <person name="Nolan M."/>
            <person name="Tritt A."/>
            <person name="Barry K.W."/>
            <person name="Grigoriev I.V."/>
            <person name="Nagy L.G."/>
            <person name="Hibbett D."/>
            <person name="Henrissat B."/>
            <person name="Matheny P.B."/>
            <person name="Labbe J."/>
            <person name="Martin F.M."/>
        </authorList>
    </citation>
    <scope>NUCLEOTIDE SEQUENCE</scope>
    <source>
        <strain evidence="1">FP105234-sp</strain>
    </source>
</reference>